<accession>A0A660L3A5</accession>
<dbReference type="Proteomes" id="UP000278962">
    <property type="component" value="Unassembled WGS sequence"/>
</dbReference>
<sequence length="555" mass="56802">MIDRLRALRPRRHDYQGLRRGWPGELLAGVTVAVVALPLALAFGVASGLGAEAGLVTAVVAGVVAGVFGGSHVQVSGPTGAMTVVLVPVVASVGPGGVVVVALLAGAILVFAGVARLGRYASVLPWPVVEGFTVGIAVLIFLQQVPPALGVETPDGTNTAVIAARALADWAPAQWPALAIAALVAATMVVLPRVRRGLPAALIAVAAATVIAEVADLSVDRIGEIPSGLPLPELPTFVAGDLPRLLSAALAVAALGAIESLLSAKVADGMADAEPHDPDRELFGQGLANVSVAFFGGMPATGAIARTAVNVRAGARTRAAAVIHGVVLAGSMVALASLLARIPLAALAGVLMVTAVRMIEFGTVAHVVRSTRDDALLVVVTAFVTVAFDLVLAVGVGVALASLLALIAVADSTSFEREPIDSVDVDPALEHALLHEHIVAYRLDGALFFGAAERFLLELADVSDVEVVILRLGRLRVIDSTGAQALSDLIAQLERRGITVLLTSVQPQHRALIEHVGVIGRLAHENHLLPTLADALVHARRHVRGPGSLKLAGNG</sequence>
<evidence type="ECO:0000256" key="4">
    <source>
        <dbReference type="ARBA" id="ARBA00023136"/>
    </source>
</evidence>
<dbReference type="Pfam" id="PF00916">
    <property type="entry name" value="Sulfate_transp"/>
    <property type="match status" value="1"/>
</dbReference>
<feature type="transmembrane region" description="Helical" evidence="5">
    <location>
        <begin position="53"/>
        <end position="73"/>
    </location>
</feature>
<feature type="transmembrane region" description="Helical" evidence="5">
    <location>
        <begin position="321"/>
        <end position="340"/>
    </location>
</feature>
<gene>
    <name evidence="7" type="ORF">C8N24_5732</name>
</gene>
<protein>
    <submittedName>
        <fullName evidence="7">SulP family sulfate permease</fullName>
    </submittedName>
</protein>
<keyword evidence="3 5" id="KW-1133">Transmembrane helix</keyword>
<evidence type="ECO:0000256" key="5">
    <source>
        <dbReference type="SAM" id="Phobius"/>
    </source>
</evidence>
<reference evidence="7 8" key="1">
    <citation type="submission" date="2018-10" db="EMBL/GenBank/DDBJ databases">
        <title>Genomic Encyclopedia of Archaeal and Bacterial Type Strains, Phase II (KMG-II): from individual species to whole genera.</title>
        <authorList>
            <person name="Goeker M."/>
        </authorList>
    </citation>
    <scope>NUCLEOTIDE SEQUENCE [LARGE SCALE GENOMIC DNA]</scope>
    <source>
        <strain evidence="7 8">DSM 14954</strain>
    </source>
</reference>
<dbReference type="Gene3D" id="3.30.750.24">
    <property type="entry name" value="STAS domain"/>
    <property type="match status" value="1"/>
</dbReference>
<comment type="subcellular location">
    <subcellularLocation>
        <location evidence="1">Membrane</location>
        <topology evidence="1">Multi-pass membrane protein</topology>
    </subcellularLocation>
</comment>
<dbReference type="InterPro" id="IPR002645">
    <property type="entry name" value="STAS_dom"/>
</dbReference>
<feature type="transmembrane region" description="Helical" evidence="5">
    <location>
        <begin position="85"/>
        <end position="111"/>
    </location>
</feature>
<evidence type="ECO:0000256" key="3">
    <source>
        <dbReference type="ARBA" id="ARBA00022989"/>
    </source>
</evidence>
<feature type="transmembrane region" description="Helical" evidence="5">
    <location>
        <begin position="26"/>
        <end position="46"/>
    </location>
</feature>
<keyword evidence="2 5" id="KW-0812">Transmembrane</keyword>
<feature type="transmembrane region" description="Helical" evidence="5">
    <location>
        <begin position="346"/>
        <end position="368"/>
    </location>
</feature>
<feature type="domain" description="STAS" evidence="6">
    <location>
        <begin position="428"/>
        <end position="539"/>
    </location>
</feature>
<dbReference type="GO" id="GO:0016020">
    <property type="term" value="C:membrane"/>
    <property type="evidence" value="ECO:0007669"/>
    <property type="project" value="UniProtKB-SubCell"/>
</dbReference>
<dbReference type="PROSITE" id="PS50801">
    <property type="entry name" value="STAS"/>
    <property type="match status" value="1"/>
</dbReference>
<proteinExistence type="predicted"/>
<evidence type="ECO:0000259" key="6">
    <source>
        <dbReference type="PROSITE" id="PS50801"/>
    </source>
</evidence>
<feature type="transmembrane region" description="Helical" evidence="5">
    <location>
        <begin position="375"/>
        <end position="408"/>
    </location>
</feature>
<evidence type="ECO:0000256" key="2">
    <source>
        <dbReference type="ARBA" id="ARBA00022692"/>
    </source>
</evidence>
<keyword evidence="8" id="KW-1185">Reference proteome</keyword>
<dbReference type="EMBL" id="RBIL01000002">
    <property type="protein sequence ID" value="RKQ87704.1"/>
    <property type="molecule type" value="Genomic_DNA"/>
</dbReference>
<evidence type="ECO:0000256" key="1">
    <source>
        <dbReference type="ARBA" id="ARBA00004141"/>
    </source>
</evidence>
<evidence type="ECO:0000313" key="8">
    <source>
        <dbReference type="Proteomes" id="UP000278962"/>
    </source>
</evidence>
<organism evidence="7 8">
    <name type="scientific">Solirubrobacter pauli</name>
    <dbReference type="NCBI Taxonomy" id="166793"/>
    <lineage>
        <taxon>Bacteria</taxon>
        <taxon>Bacillati</taxon>
        <taxon>Actinomycetota</taxon>
        <taxon>Thermoleophilia</taxon>
        <taxon>Solirubrobacterales</taxon>
        <taxon>Solirubrobacteraceae</taxon>
        <taxon>Solirubrobacter</taxon>
    </lineage>
</organism>
<dbReference type="AlphaFoldDB" id="A0A660L3A5"/>
<name>A0A660L3A5_9ACTN</name>
<dbReference type="SUPFAM" id="SSF52091">
    <property type="entry name" value="SpoIIaa-like"/>
    <property type="match status" value="1"/>
</dbReference>
<feature type="transmembrane region" description="Helical" evidence="5">
    <location>
        <begin position="173"/>
        <end position="191"/>
    </location>
</feature>
<dbReference type="RefSeq" id="WP_121256483.1">
    <property type="nucleotide sequence ID" value="NZ_RBIL01000002.1"/>
</dbReference>
<keyword evidence="4 5" id="KW-0472">Membrane</keyword>
<dbReference type="GO" id="GO:0055085">
    <property type="term" value="P:transmembrane transport"/>
    <property type="evidence" value="ECO:0007669"/>
    <property type="project" value="InterPro"/>
</dbReference>
<dbReference type="OrthoDB" id="9771198at2"/>
<dbReference type="CDD" id="cd07042">
    <property type="entry name" value="STAS_SulP_like_sulfate_transporter"/>
    <property type="match status" value="1"/>
</dbReference>
<dbReference type="InterPro" id="IPR036513">
    <property type="entry name" value="STAS_dom_sf"/>
</dbReference>
<dbReference type="InterPro" id="IPR011547">
    <property type="entry name" value="SLC26A/SulP_dom"/>
</dbReference>
<dbReference type="Pfam" id="PF01740">
    <property type="entry name" value="STAS"/>
    <property type="match status" value="1"/>
</dbReference>
<dbReference type="PANTHER" id="PTHR11814">
    <property type="entry name" value="SULFATE TRANSPORTER"/>
    <property type="match status" value="1"/>
</dbReference>
<dbReference type="InterPro" id="IPR001902">
    <property type="entry name" value="SLC26A/SulP_fam"/>
</dbReference>
<feature type="transmembrane region" description="Helical" evidence="5">
    <location>
        <begin position="123"/>
        <end position="142"/>
    </location>
</feature>
<evidence type="ECO:0000313" key="7">
    <source>
        <dbReference type="EMBL" id="RKQ87704.1"/>
    </source>
</evidence>
<comment type="caution">
    <text evidence="7">The sequence shown here is derived from an EMBL/GenBank/DDBJ whole genome shotgun (WGS) entry which is preliminary data.</text>
</comment>